<evidence type="ECO:0000313" key="3">
    <source>
        <dbReference type="Proteomes" id="UP000789508"/>
    </source>
</evidence>
<protein>
    <submittedName>
        <fullName evidence="2">1249_t:CDS:1</fullName>
    </submittedName>
</protein>
<dbReference type="Pfam" id="PF07707">
    <property type="entry name" value="BACK"/>
    <property type="match status" value="1"/>
</dbReference>
<reference evidence="2" key="1">
    <citation type="submission" date="2021-06" db="EMBL/GenBank/DDBJ databases">
        <authorList>
            <person name="Kallberg Y."/>
            <person name="Tangrot J."/>
            <person name="Rosling A."/>
        </authorList>
    </citation>
    <scope>NUCLEOTIDE SEQUENCE</scope>
    <source>
        <strain evidence="2">FL130A</strain>
    </source>
</reference>
<evidence type="ECO:0000259" key="1">
    <source>
        <dbReference type="PROSITE" id="PS51886"/>
    </source>
</evidence>
<evidence type="ECO:0000313" key="2">
    <source>
        <dbReference type="EMBL" id="CAG8573653.1"/>
    </source>
</evidence>
<feature type="domain" description="TLDc" evidence="1">
    <location>
        <begin position="156"/>
        <end position="358"/>
    </location>
</feature>
<dbReference type="OrthoDB" id="2446953at2759"/>
<dbReference type="Pfam" id="PF07534">
    <property type="entry name" value="TLD"/>
    <property type="match status" value="1"/>
</dbReference>
<dbReference type="InterPro" id="IPR006571">
    <property type="entry name" value="TLDc_dom"/>
</dbReference>
<proteinExistence type="predicted"/>
<sequence>MSGHETFEKLNTHCLETICEEPHLIFKSDDFLALDEPMLVWLLKRDDLGMDEIEVWDYTVQWGIGNTENLSSHDVSMWTVDDFIALEKTLHQCIPLIRYFEIAADDYAEKVLPYKKILPKTLKKQLLTFHLKAGSEPPLNALPPRVLCATVAIDSVITNPRHAALIASWIKRRLGSDISEYKFNLILRGSRDGFSNSIFRQMCAHLTSTVVLIKICGSGKIIGGYQAGKWFNNTKRSDILLDEEFSNFTLSRRPRQLSNPEKASNLNFLFSLGTGKNLKSVQLSFAEQRLCNGSQRSNNTHSGPFFYNDLFISDQSNSNRLSWYQCQTYQPNLFNGQIGQHFFQVEEYEVFQAVVHDD</sequence>
<dbReference type="Proteomes" id="UP000789508">
    <property type="component" value="Unassembled WGS sequence"/>
</dbReference>
<dbReference type="PROSITE" id="PS51886">
    <property type="entry name" value="TLDC"/>
    <property type="match status" value="1"/>
</dbReference>
<accession>A0A9N9G301</accession>
<keyword evidence="3" id="KW-1185">Reference proteome</keyword>
<name>A0A9N9G301_9GLOM</name>
<dbReference type="AlphaFoldDB" id="A0A9N9G301"/>
<dbReference type="EMBL" id="CAJVPS010002665">
    <property type="protein sequence ID" value="CAG8573653.1"/>
    <property type="molecule type" value="Genomic_DNA"/>
</dbReference>
<dbReference type="Gene3D" id="1.25.40.420">
    <property type="match status" value="1"/>
</dbReference>
<gene>
    <name evidence="2" type="ORF">ALEPTO_LOCUS6932</name>
</gene>
<comment type="caution">
    <text evidence="2">The sequence shown here is derived from an EMBL/GenBank/DDBJ whole genome shotgun (WGS) entry which is preliminary data.</text>
</comment>
<dbReference type="InterPro" id="IPR011705">
    <property type="entry name" value="BACK"/>
</dbReference>
<organism evidence="2 3">
    <name type="scientific">Ambispora leptoticha</name>
    <dbReference type="NCBI Taxonomy" id="144679"/>
    <lineage>
        <taxon>Eukaryota</taxon>
        <taxon>Fungi</taxon>
        <taxon>Fungi incertae sedis</taxon>
        <taxon>Mucoromycota</taxon>
        <taxon>Glomeromycotina</taxon>
        <taxon>Glomeromycetes</taxon>
        <taxon>Archaeosporales</taxon>
        <taxon>Ambisporaceae</taxon>
        <taxon>Ambispora</taxon>
    </lineage>
</organism>